<reference evidence="7 8" key="1">
    <citation type="journal article" date="2018" name="IMA Fungus">
        <title>IMA Genome-F 9: Draft genome sequence of Annulohypoxylon stygium, Aspergillus mulundensis, Berkeleyomyces basicola (syn. Thielaviopsis basicola), Ceratocystis smalleyi, two Cercospora beticola strains, Coleophoma cylindrospora, Fusarium fracticaudum, Phialophora cf. hyalina, and Morchella septimelata.</title>
        <authorList>
            <person name="Wingfield B.D."/>
            <person name="Bills G.F."/>
            <person name="Dong Y."/>
            <person name="Huang W."/>
            <person name="Nel W.J."/>
            <person name="Swalarsk-Parry B.S."/>
            <person name="Vaghefi N."/>
            <person name="Wilken P.M."/>
            <person name="An Z."/>
            <person name="de Beer Z.W."/>
            <person name="De Vos L."/>
            <person name="Chen L."/>
            <person name="Duong T.A."/>
            <person name="Gao Y."/>
            <person name="Hammerbacher A."/>
            <person name="Kikkert J.R."/>
            <person name="Li Y."/>
            <person name="Li H."/>
            <person name="Li K."/>
            <person name="Li Q."/>
            <person name="Liu X."/>
            <person name="Ma X."/>
            <person name="Naidoo K."/>
            <person name="Pethybridge S.J."/>
            <person name="Sun J."/>
            <person name="Steenkamp E.T."/>
            <person name="van der Nest M.A."/>
            <person name="van Wyk S."/>
            <person name="Wingfield M.J."/>
            <person name="Xiong C."/>
            <person name="Yue Q."/>
            <person name="Zhang X."/>
        </authorList>
    </citation>
    <scope>NUCLEOTIDE SEQUENCE [LARGE SCALE GENOMIC DNA]</scope>
    <source>
        <strain evidence="7 8">BP6252</strain>
    </source>
</reference>
<dbReference type="GO" id="GO:0006351">
    <property type="term" value="P:DNA-templated transcription"/>
    <property type="evidence" value="ECO:0007669"/>
    <property type="project" value="InterPro"/>
</dbReference>
<accession>A0A3D8RSG3</accession>
<keyword evidence="8" id="KW-1185">Reference proteome</keyword>
<gene>
    <name evidence="7" type="ORF">BP6252_04988</name>
</gene>
<proteinExistence type="predicted"/>
<keyword evidence="4" id="KW-0804">Transcription</keyword>
<name>A0A3D8RSG3_9HELO</name>
<dbReference type="PANTHER" id="PTHR31845:SF21">
    <property type="entry name" value="REGULATORY PROTEIN LEU3"/>
    <property type="match status" value="1"/>
</dbReference>
<comment type="caution">
    <text evidence="7">The sequence shown here is derived from an EMBL/GenBank/DDBJ whole genome shotgun (WGS) entry which is preliminary data.</text>
</comment>
<dbReference type="OrthoDB" id="3163292at2759"/>
<evidence type="ECO:0000256" key="1">
    <source>
        <dbReference type="ARBA" id="ARBA00004123"/>
    </source>
</evidence>
<organism evidence="7 8">
    <name type="scientific">Coleophoma cylindrospora</name>
    <dbReference type="NCBI Taxonomy" id="1849047"/>
    <lineage>
        <taxon>Eukaryota</taxon>
        <taxon>Fungi</taxon>
        <taxon>Dikarya</taxon>
        <taxon>Ascomycota</taxon>
        <taxon>Pezizomycotina</taxon>
        <taxon>Leotiomycetes</taxon>
        <taxon>Helotiales</taxon>
        <taxon>Dermateaceae</taxon>
        <taxon>Coleophoma</taxon>
    </lineage>
</organism>
<dbReference type="GO" id="GO:0000976">
    <property type="term" value="F:transcription cis-regulatory region binding"/>
    <property type="evidence" value="ECO:0007669"/>
    <property type="project" value="TreeGrafter"/>
</dbReference>
<evidence type="ECO:0000313" key="7">
    <source>
        <dbReference type="EMBL" id="RDW76935.1"/>
    </source>
</evidence>
<evidence type="ECO:0000256" key="3">
    <source>
        <dbReference type="ARBA" id="ARBA00023125"/>
    </source>
</evidence>
<dbReference type="InterPro" id="IPR051089">
    <property type="entry name" value="prtT"/>
</dbReference>
<dbReference type="GO" id="GO:0005634">
    <property type="term" value="C:nucleus"/>
    <property type="evidence" value="ECO:0007669"/>
    <property type="project" value="UniProtKB-SubCell"/>
</dbReference>
<dbReference type="PANTHER" id="PTHR31845">
    <property type="entry name" value="FINGER DOMAIN PROTEIN, PUTATIVE-RELATED"/>
    <property type="match status" value="1"/>
</dbReference>
<dbReference type="InterPro" id="IPR007219">
    <property type="entry name" value="XnlR_reg_dom"/>
</dbReference>
<dbReference type="GO" id="GO:0008270">
    <property type="term" value="F:zinc ion binding"/>
    <property type="evidence" value="ECO:0007669"/>
    <property type="project" value="InterPro"/>
</dbReference>
<evidence type="ECO:0000313" key="8">
    <source>
        <dbReference type="Proteomes" id="UP000256645"/>
    </source>
</evidence>
<dbReference type="Proteomes" id="UP000256645">
    <property type="component" value="Unassembled WGS sequence"/>
</dbReference>
<keyword evidence="2" id="KW-0805">Transcription regulation</keyword>
<evidence type="ECO:0000256" key="5">
    <source>
        <dbReference type="ARBA" id="ARBA00023242"/>
    </source>
</evidence>
<evidence type="ECO:0000256" key="2">
    <source>
        <dbReference type="ARBA" id="ARBA00023015"/>
    </source>
</evidence>
<protein>
    <recommendedName>
        <fullName evidence="6">Xylanolytic transcriptional activator regulatory domain-containing protein</fullName>
    </recommendedName>
</protein>
<comment type="subcellular location">
    <subcellularLocation>
        <location evidence="1">Nucleus</location>
    </subcellularLocation>
</comment>
<dbReference type="GO" id="GO:0000981">
    <property type="term" value="F:DNA-binding transcription factor activity, RNA polymerase II-specific"/>
    <property type="evidence" value="ECO:0007669"/>
    <property type="project" value="TreeGrafter"/>
</dbReference>
<sequence length="592" mass="66303">MTIANPIPENIPAPIPRPDVWCGQVEPGSSARNIPDGSTPRVAQDLFYEMSLDEKSSASSMSLGSVVVDYETIVSLFMHFKNFYYHHCPILNTNMSVMELYNSHRILFWTVVIIASRCHPELFPLFRKLESPYQDILARALLTPVQHIAQIQALILLCFWPLPVATQKDDPSWNYCGLLTNAAVRLGLHKSSMAGKTRNFTTKEDPAIISKTWIACYILNCSYSWYTGVTLPSRLTPVLTTPPSPSTKTESEFFARFPIYRESARAVSILENLDDPSDGAAIVQVMCKQLGSLRDEHRDTWNLEAEILALGSQLCLFSLQIENSVTEASSGRKNYAIKDKEYSQSIIANLAFTTAIRFIHNFSELASSLDTFRDGQATSSGSAVGTDHAGVTVDHSSVCHTHTRYLPKQFLLMLSLAAIMLFKAKAAYPEAIEHNNELGKNHIQIAYDLLGKWSMEKDDEPSRIQRMIEVFSRAERQHILNLRDPPQQTEALWAMPVVKDAILTAQSLRDKVGILVRNGKTISISEAQPNKNGTELNSGCTSELDNQLGVEMYMENSFVDWNFPWDLDIPLTAAQCDHDIEPNFTSYVNGLL</sequence>
<dbReference type="Pfam" id="PF04082">
    <property type="entry name" value="Fungal_trans"/>
    <property type="match status" value="1"/>
</dbReference>
<keyword evidence="5" id="KW-0539">Nucleus</keyword>
<dbReference type="AlphaFoldDB" id="A0A3D8RSG3"/>
<dbReference type="STRING" id="1849047.A0A3D8RSG3"/>
<evidence type="ECO:0000256" key="4">
    <source>
        <dbReference type="ARBA" id="ARBA00023163"/>
    </source>
</evidence>
<dbReference type="SMART" id="SM00906">
    <property type="entry name" value="Fungal_trans"/>
    <property type="match status" value="1"/>
</dbReference>
<dbReference type="EMBL" id="PDLM01000005">
    <property type="protein sequence ID" value="RDW76935.1"/>
    <property type="molecule type" value="Genomic_DNA"/>
</dbReference>
<evidence type="ECO:0000259" key="6">
    <source>
        <dbReference type="SMART" id="SM00906"/>
    </source>
</evidence>
<dbReference type="CDD" id="cd12148">
    <property type="entry name" value="fungal_TF_MHR"/>
    <property type="match status" value="1"/>
</dbReference>
<keyword evidence="3" id="KW-0238">DNA-binding</keyword>
<feature type="domain" description="Xylanolytic transcriptional activator regulatory" evidence="6">
    <location>
        <begin position="172"/>
        <end position="249"/>
    </location>
</feature>